<dbReference type="InterPro" id="IPR056813">
    <property type="entry name" value="GIL1_IRKI_C"/>
</dbReference>
<dbReference type="Pfam" id="PF24994">
    <property type="entry name" value="GIL1_IRKI_C"/>
    <property type="match status" value="1"/>
</dbReference>
<name>A0A103Y447_CYNCS</name>
<sequence>MDSVQHSSNKSRLARTFAKLQYAQFPYDGEGIQSADQIVVSELKNLSELKQCFLKKHLDDSSPETTQLVAEVQEQKNLLKTYEITRKKLNSYTKLKDSEIMFLKEKLEESRRENKVIEKRLSSSGSLSSSLHENLDFHSLTPTNFVSALKQTMKSIRNLVRFLISEMESANWDLDEAADSIQPDVVYWDTTHKCYAFESFICREMFDGFNLPEFRITSDYQSMPRSEKRQRFFDKFMELKSLKAREYLTWKPTSMFAEFCRSKYLKLVHPKMEFSLFGNLNQRNLVGARKFPETAFFDLFADVAKRVWLLHCLAFSFGPEEVGIFQVAKSSRFSEVYMESVNEEALLSPESSSVVAFTVVPGFRVGKTVIQCQVYLI</sequence>
<feature type="domain" description="DUF641" evidence="1">
    <location>
        <begin position="11"/>
        <end position="120"/>
    </location>
</feature>
<dbReference type="Pfam" id="PF04859">
    <property type="entry name" value="DUF641"/>
    <property type="match status" value="1"/>
</dbReference>
<dbReference type="InterPro" id="IPR040225">
    <property type="entry name" value="GIL1-like"/>
</dbReference>
<evidence type="ECO:0000313" key="3">
    <source>
        <dbReference type="EMBL" id="KVI02165.1"/>
    </source>
</evidence>
<protein>
    <submittedName>
        <fullName evidence="3">Uncharacterized protein</fullName>
    </submittedName>
</protein>
<dbReference type="PANTHER" id="PTHR31161">
    <property type="entry name" value="PROTEIN GRAVITROPIC IN THE LIGHT 1"/>
    <property type="match status" value="1"/>
</dbReference>
<dbReference type="GO" id="GO:0009959">
    <property type="term" value="P:negative gravitropism"/>
    <property type="evidence" value="ECO:0007669"/>
    <property type="project" value="InterPro"/>
</dbReference>
<gene>
    <name evidence="3" type="ORF">Ccrd_019560</name>
</gene>
<reference evidence="3 4" key="1">
    <citation type="journal article" date="2016" name="Sci. Rep.">
        <title>The genome sequence of the outbreeding globe artichoke constructed de novo incorporating a phase-aware low-pass sequencing strategy of F1 progeny.</title>
        <authorList>
            <person name="Scaglione D."/>
            <person name="Reyes-Chin-Wo S."/>
            <person name="Acquadro A."/>
            <person name="Froenicke L."/>
            <person name="Portis E."/>
            <person name="Beitel C."/>
            <person name="Tirone M."/>
            <person name="Mauro R."/>
            <person name="Lo Monaco A."/>
            <person name="Mauromicale G."/>
            <person name="Faccioli P."/>
            <person name="Cattivelli L."/>
            <person name="Rieseberg L."/>
            <person name="Michelmore R."/>
            <person name="Lanteri S."/>
        </authorList>
    </citation>
    <scope>NUCLEOTIDE SEQUENCE [LARGE SCALE GENOMIC DNA]</scope>
    <source>
        <strain evidence="3">2C</strain>
    </source>
</reference>
<keyword evidence="4" id="KW-1185">Reference proteome</keyword>
<dbReference type="Gramene" id="KVI02165">
    <property type="protein sequence ID" value="KVI02165"/>
    <property type="gene ID" value="Ccrd_019560"/>
</dbReference>
<dbReference type="EMBL" id="LEKV01002661">
    <property type="protein sequence ID" value="KVI02165.1"/>
    <property type="molecule type" value="Genomic_DNA"/>
</dbReference>
<proteinExistence type="predicted"/>
<organism evidence="3 4">
    <name type="scientific">Cynara cardunculus var. scolymus</name>
    <name type="common">Globe artichoke</name>
    <name type="synonym">Cynara scolymus</name>
    <dbReference type="NCBI Taxonomy" id="59895"/>
    <lineage>
        <taxon>Eukaryota</taxon>
        <taxon>Viridiplantae</taxon>
        <taxon>Streptophyta</taxon>
        <taxon>Embryophyta</taxon>
        <taxon>Tracheophyta</taxon>
        <taxon>Spermatophyta</taxon>
        <taxon>Magnoliopsida</taxon>
        <taxon>eudicotyledons</taxon>
        <taxon>Gunneridae</taxon>
        <taxon>Pentapetalae</taxon>
        <taxon>asterids</taxon>
        <taxon>campanulids</taxon>
        <taxon>Asterales</taxon>
        <taxon>Asteraceae</taxon>
        <taxon>Carduoideae</taxon>
        <taxon>Cardueae</taxon>
        <taxon>Carduinae</taxon>
        <taxon>Cynara</taxon>
    </lineage>
</organism>
<dbReference type="GO" id="GO:0009639">
    <property type="term" value="P:response to red or far red light"/>
    <property type="evidence" value="ECO:0007669"/>
    <property type="project" value="InterPro"/>
</dbReference>
<dbReference type="OMA" id="MFDAFHF"/>
<feature type="domain" description="GIL1/IRKI C-terminal" evidence="2">
    <location>
        <begin position="324"/>
        <end position="375"/>
    </location>
</feature>
<evidence type="ECO:0000259" key="1">
    <source>
        <dbReference type="Pfam" id="PF04859"/>
    </source>
</evidence>
<accession>A0A103Y447</accession>
<dbReference type="AlphaFoldDB" id="A0A103Y447"/>
<dbReference type="Proteomes" id="UP000243975">
    <property type="component" value="Unassembled WGS sequence"/>
</dbReference>
<dbReference type="InterPro" id="IPR006943">
    <property type="entry name" value="DUF641_pln"/>
</dbReference>
<evidence type="ECO:0000259" key="2">
    <source>
        <dbReference type="Pfam" id="PF24994"/>
    </source>
</evidence>
<evidence type="ECO:0000313" key="4">
    <source>
        <dbReference type="Proteomes" id="UP000243975"/>
    </source>
</evidence>
<comment type="caution">
    <text evidence="3">The sequence shown here is derived from an EMBL/GenBank/DDBJ whole genome shotgun (WGS) entry which is preliminary data.</text>
</comment>
<dbReference type="STRING" id="59895.A0A103Y447"/>